<dbReference type="InterPro" id="IPR029063">
    <property type="entry name" value="SAM-dependent_MTases_sf"/>
</dbReference>
<dbReference type="SUPFAM" id="SSF53335">
    <property type="entry name" value="S-adenosyl-L-methionine-dependent methyltransferases"/>
    <property type="match status" value="1"/>
</dbReference>
<dbReference type="GO" id="GO:0032259">
    <property type="term" value="P:methylation"/>
    <property type="evidence" value="ECO:0007669"/>
    <property type="project" value="UniProtKB-KW"/>
</dbReference>
<accession>A0A8S5NES0</accession>
<proteinExistence type="predicted"/>
<keyword evidence="1" id="KW-0808">Transferase</keyword>
<keyword evidence="1" id="KW-0489">Methyltransferase</keyword>
<organism evidence="1">
    <name type="scientific">Podoviridae sp. ctUSJ1</name>
    <dbReference type="NCBI Taxonomy" id="2826558"/>
    <lineage>
        <taxon>Viruses</taxon>
        <taxon>Duplodnaviria</taxon>
        <taxon>Heunggongvirae</taxon>
        <taxon>Uroviricota</taxon>
        <taxon>Caudoviricetes</taxon>
    </lineage>
</organism>
<protein>
    <submittedName>
        <fullName evidence="1">Adenine-specific methyltransferase</fullName>
    </submittedName>
</protein>
<dbReference type="PROSITE" id="PS00092">
    <property type="entry name" value="N6_MTASE"/>
    <property type="match status" value="1"/>
</dbReference>
<reference evidence="1" key="1">
    <citation type="journal article" date="2021" name="Proc. Natl. Acad. Sci. U.S.A.">
        <title>A Catalog of Tens of Thousands of Viruses from Human Metagenomes Reveals Hidden Associations with Chronic Diseases.</title>
        <authorList>
            <person name="Tisza M.J."/>
            <person name="Buck C.B."/>
        </authorList>
    </citation>
    <scope>NUCLEOTIDE SEQUENCE</scope>
    <source>
        <strain evidence="1">CtUSJ1</strain>
    </source>
</reference>
<dbReference type="EMBL" id="BK015155">
    <property type="protein sequence ID" value="DAD93222.1"/>
    <property type="molecule type" value="Genomic_DNA"/>
</dbReference>
<name>A0A8S5NES0_9CAUD</name>
<dbReference type="GO" id="GO:0003676">
    <property type="term" value="F:nucleic acid binding"/>
    <property type="evidence" value="ECO:0007669"/>
    <property type="project" value="InterPro"/>
</dbReference>
<sequence>MKQALIKGTKSDEWYTPIETVKTMLDVFPPKAGDKILLPFDTDKSNFAKVITREYDPLAIYGINDFLTKNYEFDYLITNPPYSNKDEIIARCIETGRPCVLVLPIDTLGGYKGINYLVRRI</sequence>
<evidence type="ECO:0000313" key="1">
    <source>
        <dbReference type="EMBL" id="DAD93222.1"/>
    </source>
</evidence>
<dbReference type="InterPro" id="IPR002052">
    <property type="entry name" value="DNA_methylase_N6_adenine_CS"/>
</dbReference>
<dbReference type="GO" id="GO:0008168">
    <property type="term" value="F:methyltransferase activity"/>
    <property type="evidence" value="ECO:0007669"/>
    <property type="project" value="UniProtKB-KW"/>
</dbReference>